<feature type="transmembrane region" description="Helical" evidence="1">
    <location>
        <begin position="6"/>
        <end position="28"/>
    </location>
</feature>
<dbReference type="EMBL" id="LAZR01001635">
    <property type="protein sequence ID" value="KKN41637.1"/>
    <property type="molecule type" value="Genomic_DNA"/>
</dbReference>
<organism evidence="2">
    <name type="scientific">marine sediment metagenome</name>
    <dbReference type="NCBI Taxonomy" id="412755"/>
    <lineage>
        <taxon>unclassified sequences</taxon>
        <taxon>metagenomes</taxon>
        <taxon>ecological metagenomes</taxon>
    </lineage>
</organism>
<comment type="caution">
    <text evidence="2">The sequence shown here is derived from an EMBL/GenBank/DDBJ whole genome shotgun (WGS) entry which is preliminary data.</text>
</comment>
<name>A0A0F9QXC0_9ZZZZ</name>
<evidence type="ECO:0000313" key="2">
    <source>
        <dbReference type="EMBL" id="KKN41637.1"/>
    </source>
</evidence>
<sequence>MVAVGAHYGWWIAPVLLILATCTIIILVAWDKVAEKYHQVYLYAISMGFVLSTTMLGKY</sequence>
<gene>
    <name evidence="2" type="ORF">LCGC14_0721120</name>
</gene>
<accession>A0A0F9QXC0</accession>
<feature type="transmembrane region" description="Helical" evidence="1">
    <location>
        <begin position="40"/>
        <end position="57"/>
    </location>
</feature>
<keyword evidence="1" id="KW-0812">Transmembrane</keyword>
<evidence type="ECO:0000256" key="1">
    <source>
        <dbReference type="SAM" id="Phobius"/>
    </source>
</evidence>
<reference evidence="2" key="1">
    <citation type="journal article" date="2015" name="Nature">
        <title>Complex archaea that bridge the gap between prokaryotes and eukaryotes.</title>
        <authorList>
            <person name="Spang A."/>
            <person name="Saw J.H."/>
            <person name="Jorgensen S.L."/>
            <person name="Zaremba-Niedzwiedzka K."/>
            <person name="Martijn J."/>
            <person name="Lind A.E."/>
            <person name="van Eijk R."/>
            <person name="Schleper C."/>
            <person name="Guy L."/>
            <person name="Ettema T.J."/>
        </authorList>
    </citation>
    <scope>NUCLEOTIDE SEQUENCE</scope>
</reference>
<dbReference type="AlphaFoldDB" id="A0A0F9QXC0"/>
<feature type="non-terminal residue" evidence="2">
    <location>
        <position position="59"/>
    </location>
</feature>
<keyword evidence="1" id="KW-1133">Transmembrane helix</keyword>
<proteinExistence type="predicted"/>
<protein>
    <submittedName>
        <fullName evidence="2">Uncharacterized protein</fullName>
    </submittedName>
</protein>
<keyword evidence="1" id="KW-0472">Membrane</keyword>